<dbReference type="GeneID" id="27325810"/>
<dbReference type="VEuPathDB" id="FungiDB:PV10_07965"/>
<evidence type="ECO:0000313" key="2">
    <source>
        <dbReference type="EMBL" id="KIV88268.1"/>
    </source>
</evidence>
<feature type="compositionally biased region" description="Pro residues" evidence="1">
    <location>
        <begin position="103"/>
        <end position="119"/>
    </location>
</feature>
<feature type="region of interest" description="Disordered" evidence="1">
    <location>
        <begin position="1"/>
        <end position="226"/>
    </location>
</feature>
<name>A0A0D1ZN93_EXOME</name>
<evidence type="ECO:0000313" key="3">
    <source>
        <dbReference type="Proteomes" id="UP000054302"/>
    </source>
</evidence>
<sequence length="262" mass="27598">MPPIPIHASSPINQNQTHPTASLSRSPSSAAARYTPRVPAAAAAGPTTTITAASGLEPSPQPGAPAYAQPTNVVSSFQNQNITPTVTHTSNPPAEVSSITSNPAPPQPGAVPTPQPPRSPKLAIPAYPQPHALPFTSASPTAGIRHSLPSPTPTRNRPTSSTLYSPVPVTAPVADLSHPPGYQQDHRASFDDKPIEFCQPIDRRASPSSRRGGILDGAPTMERDNDDDTMFNQAMAWAKAAGKRLSRTEEQIWRNINGDGKS</sequence>
<dbReference type="EMBL" id="KN847525">
    <property type="protein sequence ID" value="KIV88268.1"/>
    <property type="molecule type" value="Genomic_DNA"/>
</dbReference>
<dbReference type="Proteomes" id="UP000054302">
    <property type="component" value="Unassembled WGS sequence"/>
</dbReference>
<feature type="compositionally biased region" description="Basic and acidic residues" evidence="1">
    <location>
        <begin position="184"/>
        <end position="205"/>
    </location>
</feature>
<protein>
    <submittedName>
        <fullName evidence="2">Uncharacterized protein</fullName>
    </submittedName>
</protein>
<proteinExistence type="predicted"/>
<feature type="compositionally biased region" description="Low complexity" evidence="1">
    <location>
        <begin position="147"/>
        <end position="163"/>
    </location>
</feature>
<feature type="compositionally biased region" description="Low complexity" evidence="1">
    <location>
        <begin position="19"/>
        <end position="53"/>
    </location>
</feature>
<organism evidence="2 3">
    <name type="scientific">Exophiala mesophila</name>
    <name type="common">Black yeast-like fungus</name>
    <dbReference type="NCBI Taxonomy" id="212818"/>
    <lineage>
        <taxon>Eukaryota</taxon>
        <taxon>Fungi</taxon>
        <taxon>Dikarya</taxon>
        <taxon>Ascomycota</taxon>
        <taxon>Pezizomycotina</taxon>
        <taxon>Eurotiomycetes</taxon>
        <taxon>Chaetothyriomycetidae</taxon>
        <taxon>Chaetothyriales</taxon>
        <taxon>Herpotrichiellaceae</taxon>
        <taxon>Exophiala</taxon>
    </lineage>
</organism>
<accession>A0A0D1ZN93</accession>
<reference evidence="2 3" key="1">
    <citation type="submission" date="2015-01" db="EMBL/GenBank/DDBJ databases">
        <title>The Genome Sequence of Exophiala mesophila CBS40295.</title>
        <authorList>
            <consortium name="The Broad Institute Genomics Platform"/>
            <person name="Cuomo C."/>
            <person name="de Hoog S."/>
            <person name="Gorbushina A."/>
            <person name="Stielow B."/>
            <person name="Teixiera M."/>
            <person name="Abouelleil A."/>
            <person name="Chapman S.B."/>
            <person name="Priest M."/>
            <person name="Young S.K."/>
            <person name="Wortman J."/>
            <person name="Nusbaum C."/>
            <person name="Birren B."/>
        </authorList>
    </citation>
    <scope>NUCLEOTIDE SEQUENCE [LARGE SCALE GENOMIC DNA]</scope>
    <source>
        <strain evidence="2 3">CBS 40295</strain>
    </source>
</reference>
<dbReference type="STRING" id="212818.A0A0D1ZN93"/>
<dbReference type="AlphaFoldDB" id="A0A0D1ZN93"/>
<feature type="compositionally biased region" description="Polar residues" evidence="1">
    <location>
        <begin position="69"/>
        <end position="102"/>
    </location>
</feature>
<dbReference type="OrthoDB" id="5385910at2759"/>
<gene>
    <name evidence="2" type="ORF">PV10_07965</name>
</gene>
<evidence type="ECO:0000256" key="1">
    <source>
        <dbReference type="SAM" id="MobiDB-lite"/>
    </source>
</evidence>
<keyword evidence="3" id="KW-1185">Reference proteome</keyword>
<dbReference type="HOGENOM" id="CLU_058869_0_0_1"/>
<dbReference type="OMA" id="SHPPGYQ"/>
<dbReference type="RefSeq" id="XP_016219842.1">
    <property type="nucleotide sequence ID" value="XM_016372931.1"/>
</dbReference>